<evidence type="ECO:0000313" key="2">
    <source>
        <dbReference type="EMBL" id="CZT22985.1"/>
    </source>
</evidence>
<accession>A0A2D3VBE3</accession>
<dbReference type="RefSeq" id="XP_023629709.1">
    <property type="nucleotide sequence ID" value="XM_023773941.1"/>
</dbReference>
<feature type="region of interest" description="Disordered" evidence="1">
    <location>
        <begin position="139"/>
        <end position="202"/>
    </location>
</feature>
<evidence type="ECO:0000256" key="1">
    <source>
        <dbReference type="SAM" id="MobiDB-lite"/>
    </source>
</evidence>
<proteinExistence type="predicted"/>
<feature type="compositionally biased region" description="Low complexity" evidence="1">
    <location>
        <begin position="149"/>
        <end position="159"/>
    </location>
</feature>
<evidence type="ECO:0000313" key="3">
    <source>
        <dbReference type="Proteomes" id="UP000225277"/>
    </source>
</evidence>
<protein>
    <submittedName>
        <fullName evidence="2">Uncharacterized protein</fullName>
    </submittedName>
</protein>
<sequence>MSTSGNTPGCGPLDAEQHTDKHPTCSPQQLPPHRRRSADAVERTPPTTRIYNVLSSSEKINGTRKKPHPFQRHRFQLQDGVWGNDGKKTDPNASLQTITEGFSGLRLNCKIGLKNLFAPRSSSRFDWYFKNLDRKRKRSIQKKRLRQIQGEQGEASRGAGQEGGGLEQQKDQRDMDMEVEYVEADDVASLSQGTDVSRRHSS</sequence>
<feature type="region of interest" description="Disordered" evidence="1">
    <location>
        <begin position="1"/>
        <end position="48"/>
    </location>
</feature>
<name>A0A2D3VBE3_9PEZI</name>
<keyword evidence="3" id="KW-1185">Reference proteome</keyword>
<dbReference type="EMBL" id="FJUY01000015">
    <property type="protein sequence ID" value="CZT22985.1"/>
    <property type="molecule type" value="Genomic_DNA"/>
</dbReference>
<dbReference type="AlphaFoldDB" id="A0A2D3VBE3"/>
<gene>
    <name evidence="2" type="ORF">RCC_08693</name>
</gene>
<reference evidence="2 3" key="1">
    <citation type="submission" date="2016-03" db="EMBL/GenBank/DDBJ databases">
        <authorList>
            <person name="Ploux O."/>
        </authorList>
    </citation>
    <scope>NUCLEOTIDE SEQUENCE [LARGE SCALE GENOMIC DNA]</scope>
    <source>
        <strain evidence="2 3">URUG2</strain>
    </source>
</reference>
<feature type="compositionally biased region" description="Acidic residues" evidence="1">
    <location>
        <begin position="177"/>
        <end position="186"/>
    </location>
</feature>
<organism evidence="2 3">
    <name type="scientific">Ramularia collo-cygni</name>
    <dbReference type="NCBI Taxonomy" id="112498"/>
    <lineage>
        <taxon>Eukaryota</taxon>
        <taxon>Fungi</taxon>
        <taxon>Dikarya</taxon>
        <taxon>Ascomycota</taxon>
        <taxon>Pezizomycotina</taxon>
        <taxon>Dothideomycetes</taxon>
        <taxon>Dothideomycetidae</taxon>
        <taxon>Mycosphaerellales</taxon>
        <taxon>Mycosphaerellaceae</taxon>
        <taxon>Ramularia</taxon>
    </lineage>
</organism>
<dbReference type="GeneID" id="35603777"/>
<dbReference type="Proteomes" id="UP000225277">
    <property type="component" value="Unassembled WGS sequence"/>
</dbReference>